<dbReference type="EMBL" id="LTAY01000077">
    <property type="protein sequence ID" value="OPX46639.1"/>
    <property type="molecule type" value="Genomic_DNA"/>
</dbReference>
<sequence>MNNIKIMGDGTIGKGEFNNITIMGNGKFLDSIKAKKIKILGEAEASEFIETDNLTIMGEFKSLDNIKINEKLSVSGDSLFKKSVEVGEISIKGDIKISNDLKVKTTNIYGSLKVDNNCEAEIFKCKGEANIKGLLNCDVLNIELYNSCTINEIGGENITVKKPNLINSIMRREHKLYSNIIEGDNINLTNVECKIVRGKDIVIGKGCKIERVECSGNLTIDKNSEVKYK</sequence>
<protein>
    <recommendedName>
        <fullName evidence="3">Polymer-forming cytoskeletal</fullName>
    </recommendedName>
</protein>
<comment type="caution">
    <text evidence="1">The sequence shown here is derived from an EMBL/GenBank/DDBJ whole genome shotgun (WGS) entry which is preliminary data.</text>
</comment>
<organism evidence="1 2">
    <name type="scientific">Clostridium thermobutyricum DSM 4928</name>
    <dbReference type="NCBI Taxonomy" id="1121339"/>
    <lineage>
        <taxon>Bacteria</taxon>
        <taxon>Bacillati</taxon>
        <taxon>Bacillota</taxon>
        <taxon>Clostridia</taxon>
        <taxon>Eubacteriales</taxon>
        <taxon>Clostridiaceae</taxon>
        <taxon>Clostridium</taxon>
    </lineage>
</organism>
<dbReference type="AlphaFoldDB" id="A0A1V4SRX5"/>
<gene>
    <name evidence="1" type="ORF">CLTHE_26890</name>
</gene>
<name>A0A1V4SRX5_9CLOT</name>
<accession>A0A1V4SRX5</accession>
<evidence type="ECO:0000313" key="1">
    <source>
        <dbReference type="EMBL" id="OPX46639.1"/>
    </source>
</evidence>
<dbReference type="OrthoDB" id="1730007at2"/>
<reference evidence="1 2" key="1">
    <citation type="submission" date="2016-02" db="EMBL/GenBank/DDBJ databases">
        <title>Genome sequence of Clostridium thermobutyricum DSM 4928.</title>
        <authorList>
            <person name="Poehlein A."/>
            <person name="Daniel R."/>
        </authorList>
    </citation>
    <scope>NUCLEOTIDE SEQUENCE [LARGE SCALE GENOMIC DNA]</scope>
    <source>
        <strain evidence="1 2">DSM 4928</strain>
    </source>
</reference>
<dbReference type="RefSeq" id="WP_080023896.1">
    <property type="nucleotide sequence ID" value="NZ_LTAY01000077.1"/>
</dbReference>
<evidence type="ECO:0008006" key="3">
    <source>
        <dbReference type="Google" id="ProtNLM"/>
    </source>
</evidence>
<proteinExistence type="predicted"/>
<evidence type="ECO:0000313" key="2">
    <source>
        <dbReference type="Proteomes" id="UP000191448"/>
    </source>
</evidence>
<dbReference type="Proteomes" id="UP000191448">
    <property type="component" value="Unassembled WGS sequence"/>
</dbReference>